<dbReference type="CDD" id="cd14232">
    <property type="entry name" value="GAT_LSB5"/>
    <property type="match status" value="1"/>
</dbReference>
<protein>
    <recommendedName>
        <fullName evidence="2">VHS domain-containing protein</fullName>
    </recommendedName>
</protein>
<dbReference type="Pfam" id="PF00790">
    <property type="entry name" value="VHS"/>
    <property type="match status" value="1"/>
</dbReference>
<dbReference type="SUPFAM" id="SSF89009">
    <property type="entry name" value="GAT-like domain"/>
    <property type="match status" value="1"/>
</dbReference>
<organism evidence="3 4">
    <name type="scientific">Somion occarium</name>
    <dbReference type="NCBI Taxonomy" id="3059160"/>
    <lineage>
        <taxon>Eukaryota</taxon>
        <taxon>Fungi</taxon>
        <taxon>Dikarya</taxon>
        <taxon>Basidiomycota</taxon>
        <taxon>Agaricomycotina</taxon>
        <taxon>Agaricomycetes</taxon>
        <taxon>Polyporales</taxon>
        <taxon>Cerrenaceae</taxon>
        <taxon>Somion</taxon>
    </lineage>
</organism>
<dbReference type="Proteomes" id="UP001497453">
    <property type="component" value="Chromosome 1"/>
</dbReference>
<dbReference type="PANTHER" id="PTHR47789:SF1">
    <property type="entry name" value="LAS SEVENTEEN-BINDING PROTEIN 5"/>
    <property type="match status" value="1"/>
</dbReference>
<evidence type="ECO:0000256" key="1">
    <source>
        <dbReference type="SAM" id="MobiDB-lite"/>
    </source>
</evidence>
<reference evidence="4" key="1">
    <citation type="submission" date="2024-04" db="EMBL/GenBank/DDBJ databases">
        <authorList>
            <person name="Shaw F."/>
            <person name="Minotto A."/>
        </authorList>
    </citation>
    <scope>NUCLEOTIDE SEQUENCE [LARGE SCALE GENOMIC DNA]</scope>
</reference>
<sequence>MPINRRSILASYRHLTCIDPSLFLCPLSISLNRRTPLLRILTSRNYDEEAYDGIPEIVESIQMQATGVAEASRAIRKKLKHGDTHQQYRALVILRALVENGGPKFQTSFADSQLLDAIKSIAHDPTTDPRVRKRLLSVVASWHAQFKDDPSMATVSNLYRQCKPADSYNRHRSTDPVLQAAGLDPHGEYERRKLEERERERERKERKEEEKRKAKEAKEKARAGARRQAKSMNKRKPFNFEQERPQILTTIANASQASNNLVNAITLVNTEHDSLQANERVQECLQNAKVARKQIVRYVQLVENEDMIGTLIDTNERIIAALDMYDTLSKPQVTEKDVQDVQEGLAAVKIHDSELGKLQEKQRAAVQRSLGRAGGGKERDRATYEDDDEFMQPRSASSETYVHPDLQELSFGSLGAEQRNLPPPLRPSTRRSSSEDEDQNWRHGSLSDFSDYESSDEDTHNRASASGSAHTSTSAAQAYASKHQHGKPSTGSRRDYVNVSDDDEVDVRKDPKKGLLSQEEDPFADPFAD</sequence>
<dbReference type="InterPro" id="IPR002014">
    <property type="entry name" value="VHS_dom"/>
</dbReference>
<evidence type="ECO:0000259" key="2">
    <source>
        <dbReference type="PROSITE" id="PS50179"/>
    </source>
</evidence>
<gene>
    <name evidence="3" type="ORF">GFSPODELE1_LOCUS115</name>
</gene>
<dbReference type="CDD" id="cd16980">
    <property type="entry name" value="VHS_Lsb5"/>
    <property type="match status" value="1"/>
</dbReference>
<dbReference type="PANTHER" id="PTHR47789">
    <property type="entry name" value="LAS SEVENTEEN-BINDING PROTEIN 5"/>
    <property type="match status" value="1"/>
</dbReference>
<name>A0ABP1CER3_9APHY</name>
<dbReference type="InterPro" id="IPR044103">
    <property type="entry name" value="GAT_LSB5"/>
</dbReference>
<feature type="domain" description="VHS" evidence="2">
    <location>
        <begin position="41"/>
        <end position="163"/>
    </location>
</feature>
<feature type="compositionally biased region" description="Basic and acidic residues" evidence="1">
    <location>
        <begin position="185"/>
        <end position="222"/>
    </location>
</feature>
<keyword evidence="4" id="KW-1185">Reference proteome</keyword>
<dbReference type="EMBL" id="OZ037944">
    <property type="protein sequence ID" value="CAL1694030.1"/>
    <property type="molecule type" value="Genomic_DNA"/>
</dbReference>
<feature type="compositionally biased region" description="Basic residues" evidence="1">
    <location>
        <begin position="223"/>
        <end position="233"/>
    </location>
</feature>
<feature type="compositionally biased region" description="Acidic residues" evidence="1">
    <location>
        <begin position="518"/>
        <end position="529"/>
    </location>
</feature>
<dbReference type="Gene3D" id="1.25.40.90">
    <property type="match status" value="1"/>
</dbReference>
<feature type="compositionally biased region" description="Basic and acidic residues" evidence="1">
    <location>
        <begin position="375"/>
        <end position="384"/>
    </location>
</feature>
<feature type="region of interest" description="Disordered" evidence="1">
    <location>
        <begin position="356"/>
        <end position="529"/>
    </location>
</feature>
<dbReference type="InterPro" id="IPR008942">
    <property type="entry name" value="ENTH_VHS"/>
</dbReference>
<dbReference type="SUPFAM" id="SSF48464">
    <property type="entry name" value="ENTH/VHS domain"/>
    <property type="match status" value="1"/>
</dbReference>
<accession>A0ABP1CER3</accession>
<evidence type="ECO:0000313" key="4">
    <source>
        <dbReference type="Proteomes" id="UP001497453"/>
    </source>
</evidence>
<dbReference type="SMART" id="SM00288">
    <property type="entry name" value="VHS"/>
    <property type="match status" value="1"/>
</dbReference>
<proteinExistence type="predicted"/>
<feature type="region of interest" description="Disordered" evidence="1">
    <location>
        <begin position="166"/>
        <end position="233"/>
    </location>
</feature>
<dbReference type="InterPro" id="IPR045007">
    <property type="entry name" value="LSB5"/>
</dbReference>
<dbReference type="PROSITE" id="PS50179">
    <property type="entry name" value="VHS"/>
    <property type="match status" value="1"/>
</dbReference>
<evidence type="ECO:0000313" key="3">
    <source>
        <dbReference type="EMBL" id="CAL1694030.1"/>
    </source>
</evidence>
<feature type="compositionally biased region" description="Low complexity" evidence="1">
    <location>
        <begin position="463"/>
        <end position="481"/>
    </location>
</feature>